<name>A0ABN2T579_9ACTN</name>
<dbReference type="PROSITE" id="PS51332">
    <property type="entry name" value="B12_BINDING"/>
    <property type="match status" value="1"/>
</dbReference>
<comment type="caution">
    <text evidence="5">The sequence shown here is derived from an EMBL/GenBank/DDBJ whole genome shotgun (WGS) entry which is preliminary data.</text>
</comment>
<dbReference type="EMBL" id="BAAAQM010000064">
    <property type="protein sequence ID" value="GAA1999076.1"/>
    <property type="molecule type" value="Genomic_DNA"/>
</dbReference>
<evidence type="ECO:0000313" key="6">
    <source>
        <dbReference type="Proteomes" id="UP001499854"/>
    </source>
</evidence>
<dbReference type="InterPro" id="IPR050554">
    <property type="entry name" value="Met_Synthase/Corrinoid"/>
</dbReference>
<keyword evidence="2" id="KW-0170">Cobalt</keyword>
<reference evidence="5 6" key="1">
    <citation type="journal article" date="2019" name="Int. J. Syst. Evol. Microbiol.">
        <title>The Global Catalogue of Microorganisms (GCM) 10K type strain sequencing project: providing services to taxonomists for standard genome sequencing and annotation.</title>
        <authorList>
            <consortium name="The Broad Institute Genomics Platform"/>
            <consortium name="The Broad Institute Genome Sequencing Center for Infectious Disease"/>
            <person name="Wu L."/>
            <person name="Ma J."/>
        </authorList>
    </citation>
    <scope>NUCLEOTIDE SEQUENCE [LARGE SCALE GENOMIC DNA]</scope>
    <source>
        <strain evidence="5 6">JCM 16013</strain>
    </source>
</reference>
<proteinExistence type="predicted"/>
<dbReference type="InterPro" id="IPR036594">
    <property type="entry name" value="Meth_synthase_dom"/>
</dbReference>
<organism evidence="5 6">
    <name type="scientific">Catenulispora subtropica</name>
    <dbReference type="NCBI Taxonomy" id="450798"/>
    <lineage>
        <taxon>Bacteria</taxon>
        <taxon>Bacillati</taxon>
        <taxon>Actinomycetota</taxon>
        <taxon>Actinomycetes</taxon>
        <taxon>Catenulisporales</taxon>
        <taxon>Catenulisporaceae</taxon>
        <taxon>Catenulispora</taxon>
    </lineage>
</organism>
<dbReference type="Pfam" id="PF02607">
    <property type="entry name" value="B12-binding_2"/>
    <property type="match status" value="1"/>
</dbReference>
<evidence type="ECO:0000256" key="3">
    <source>
        <dbReference type="SAM" id="MobiDB-lite"/>
    </source>
</evidence>
<dbReference type="InterPro" id="IPR036724">
    <property type="entry name" value="Cobalamin-bd_sf"/>
</dbReference>
<keyword evidence="6" id="KW-1185">Reference proteome</keyword>
<dbReference type="Proteomes" id="UP001499854">
    <property type="component" value="Unassembled WGS sequence"/>
</dbReference>
<dbReference type="Gene3D" id="1.10.1240.10">
    <property type="entry name" value="Methionine synthase domain"/>
    <property type="match status" value="1"/>
</dbReference>
<evidence type="ECO:0000256" key="2">
    <source>
        <dbReference type="ARBA" id="ARBA00023285"/>
    </source>
</evidence>
<gene>
    <name evidence="5" type="ORF">GCM10009838_75530</name>
</gene>
<evidence type="ECO:0000259" key="4">
    <source>
        <dbReference type="PROSITE" id="PS51332"/>
    </source>
</evidence>
<dbReference type="RefSeq" id="WP_344662004.1">
    <property type="nucleotide sequence ID" value="NZ_BAAAQM010000064.1"/>
</dbReference>
<feature type="domain" description="B12-binding" evidence="4">
    <location>
        <begin position="111"/>
        <end position="233"/>
    </location>
</feature>
<dbReference type="InterPro" id="IPR003759">
    <property type="entry name" value="Cbl-bd_cap"/>
</dbReference>
<protein>
    <submittedName>
        <fullName evidence="5">Cobalamin-dependent protein</fullName>
    </submittedName>
</protein>
<feature type="region of interest" description="Disordered" evidence="3">
    <location>
        <begin position="1"/>
        <end position="22"/>
    </location>
</feature>
<dbReference type="Pfam" id="PF02310">
    <property type="entry name" value="B12-binding"/>
    <property type="match status" value="1"/>
</dbReference>
<dbReference type="Gene3D" id="3.40.50.280">
    <property type="entry name" value="Cobalamin-binding domain"/>
    <property type="match status" value="1"/>
</dbReference>
<dbReference type="InterPro" id="IPR006158">
    <property type="entry name" value="Cobalamin-bd"/>
</dbReference>
<dbReference type="PANTHER" id="PTHR45833:SF1">
    <property type="entry name" value="METHIONINE SYNTHASE"/>
    <property type="match status" value="1"/>
</dbReference>
<dbReference type="SUPFAM" id="SSF52242">
    <property type="entry name" value="Cobalamin (vitamin B12)-binding domain"/>
    <property type="match status" value="1"/>
</dbReference>
<sequence length="376" mass="39988">MTAEPAESAEPAEPVGGTDVTDVTDDARTAFDQCLAQADEAAATTLVLDLLDRGVSAEDLLLDLIAPAQAAVGARWAANEWNVAQEHAATYVSDRAVSALAVATRAVRDGRGSVVLACPDGEWHSLPARVVSEVLRLRGFRVHFLGSSVPTAHLVSYLHQHDSDLMAMSCMLAARLPRAYRAVEACRLVGVPVLAGGSGFGPEGVWARSLGASMYAPTARAAADILLRRWPPPLTGHPTLDHLADGEYAELSGRRGAALDAMVRQVTSRISPLGELTEESHDLVVENLGFLMDNLSAAVFVDDARVFTAFLDFTVDMMTARGIPPASLLLAVQALTQPLHDLPRTMGHVTVGRERLERPDTVPEIADEDRGSGAVP</sequence>
<evidence type="ECO:0000256" key="1">
    <source>
        <dbReference type="ARBA" id="ARBA00022723"/>
    </source>
</evidence>
<feature type="compositionally biased region" description="Low complexity" evidence="3">
    <location>
        <begin position="1"/>
        <end position="21"/>
    </location>
</feature>
<dbReference type="PANTHER" id="PTHR45833">
    <property type="entry name" value="METHIONINE SYNTHASE"/>
    <property type="match status" value="1"/>
</dbReference>
<feature type="region of interest" description="Disordered" evidence="3">
    <location>
        <begin position="354"/>
        <end position="376"/>
    </location>
</feature>
<keyword evidence="1" id="KW-0479">Metal-binding</keyword>
<accession>A0ABN2T579</accession>
<evidence type="ECO:0000313" key="5">
    <source>
        <dbReference type="EMBL" id="GAA1999076.1"/>
    </source>
</evidence>